<keyword evidence="3" id="KW-0012">Acyltransferase</keyword>
<dbReference type="PANTHER" id="PTHR43674">
    <property type="entry name" value="NITRILASE C965.09-RELATED"/>
    <property type="match status" value="1"/>
</dbReference>
<dbReference type="Proteomes" id="UP000266389">
    <property type="component" value="Unassembled WGS sequence"/>
</dbReference>
<dbReference type="InterPro" id="IPR036526">
    <property type="entry name" value="C-N_Hydrolase_sf"/>
</dbReference>
<evidence type="ECO:0000259" key="2">
    <source>
        <dbReference type="PROSITE" id="PS50263"/>
    </source>
</evidence>
<dbReference type="PROSITE" id="PS50263">
    <property type="entry name" value="CN_HYDROLASE"/>
    <property type="match status" value="1"/>
</dbReference>
<dbReference type="Pfam" id="PF00795">
    <property type="entry name" value="CN_hydrolase"/>
    <property type="match status" value="1"/>
</dbReference>
<dbReference type="SUPFAM" id="SSF56317">
    <property type="entry name" value="Carbon-nitrogen hydrolase"/>
    <property type="match status" value="1"/>
</dbReference>
<dbReference type="GO" id="GO:0016746">
    <property type="term" value="F:acyltransferase activity"/>
    <property type="evidence" value="ECO:0007669"/>
    <property type="project" value="UniProtKB-KW"/>
</dbReference>
<dbReference type="EMBL" id="PHFL01000046">
    <property type="protein sequence ID" value="RFM24119.1"/>
    <property type="molecule type" value="Genomic_DNA"/>
</dbReference>
<dbReference type="GO" id="GO:0050126">
    <property type="term" value="F:N-carbamoylputrescine amidase activity"/>
    <property type="evidence" value="ECO:0007669"/>
    <property type="project" value="TreeGrafter"/>
</dbReference>
<reference evidence="3 4" key="1">
    <citation type="journal article" date="2011" name="ISME J.">
        <title>Community ecology of hot spring cyanobacterial mats: predominant populations and their functional potential.</title>
        <authorList>
            <person name="Klatt C.G."/>
            <person name="Wood J.M."/>
            <person name="Rusch D.B."/>
            <person name="Bateson M.M."/>
            <person name="Hamamura N."/>
            <person name="Heidelberg J.F."/>
            <person name="Grossman A.R."/>
            <person name="Bhaya D."/>
            <person name="Cohan F.M."/>
            <person name="Kuhl M."/>
            <person name="Bryant D.A."/>
            <person name="Ward D.M."/>
        </authorList>
    </citation>
    <scope>NUCLEOTIDE SEQUENCE [LARGE SCALE GENOMIC DNA]</scope>
    <source>
        <strain evidence="3">OS</strain>
    </source>
</reference>
<sequence length="282" mass="31779">MITKLRLVQHDCVLANFSENLNKHIALCEQAIRDGIEFIAFPELSLTGYLVQDAAQDMAMHISDERLRPLCELSKHISILCGGIELSDDFAVYNAAFFFEDGVAKTVHRKIYLPTYGMFEEQRYFRAGQRIAPFESRRLGKVGVAICEDNWHVSVPFLQAVQGAKVLFSMVNSPLRIDFQKGKIGVAEVWQRITRIYAELFSVYVVFVSRVGNEDGLSYWGGSEVISPEGVQLAALPQFVESTLDCTIDLAAVKRARLRSPHFLDENIRLVSAEMQRILSNA</sequence>
<dbReference type="InterPro" id="IPR003010">
    <property type="entry name" value="C-N_Hydrolase"/>
</dbReference>
<keyword evidence="3" id="KW-0808">Transferase</keyword>
<gene>
    <name evidence="3" type="ORF">D0433_07445</name>
</gene>
<dbReference type="GO" id="GO:0033388">
    <property type="term" value="P:putrescine biosynthetic process from arginine"/>
    <property type="evidence" value="ECO:0007669"/>
    <property type="project" value="TreeGrafter"/>
</dbReference>
<feature type="domain" description="CN hydrolase" evidence="2">
    <location>
        <begin position="3"/>
        <end position="250"/>
    </location>
</feature>
<comment type="caution">
    <text evidence="3">The sequence shown here is derived from an EMBL/GenBank/DDBJ whole genome shotgun (WGS) entry which is preliminary data.</text>
</comment>
<accession>A0A395M009</accession>
<evidence type="ECO:0000313" key="4">
    <source>
        <dbReference type="Proteomes" id="UP000266389"/>
    </source>
</evidence>
<dbReference type="AlphaFoldDB" id="A0A395M009"/>
<protein>
    <submittedName>
        <fullName evidence="3">Acyltransferase</fullName>
    </submittedName>
</protein>
<organism evidence="3 4">
    <name type="scientific">Candidatus Thermochlorobacter aerophilus</name>
    <dbReference type="NCBI Taxonomy" id="1868324"/>
    <lineage>
        <taxon>Bacteria</taxon>
        <taxon>Pseudomonadati</taxon>
        <taxon>Chlorobiota</taxon>
        <taxon>Chlorobiia</taxon>
        <taxon>Chlorobiales</taxon>
        <taxon>Candidatus Thermochlorobacteriaceae</taxon>
        <taxon>Candidatus Thermochlorobacter</taxon>
    </lineage>
</organism>
<dbReference type="CDD" id="cd07586">
    <property type="entry name" value="nitrilase_8"/>
    <property type="match status" value="1"/>
</dbReference>
<proteinExistence type="predicted"/>
<name>A0A395M009_9BACT</name>
<dbReference type="PANTHER" id="PTHR43674:SF2">
    <property type="entry name" value="BETA-UREIDOPROPIONASE"/>
    <property type="match status" value="1"/>
</dbReference>
<evidence type="ECO:0000256" key="1">
    <source>
        <dbReference type="ARBA" id="ARBA00022801"/>
    </source>
</evidence>
<dbReference type="InterPro" id="IPR050345">
    <property type="entry name" value="Aliph_Amidase/BUP"/>
</dbReference>
<keyword evidence="1" id="KW-0378">Hydrolase</keyword>
<evidence type="ECO:0000313" key="3">
    <source>
        <dbReference type="EMBL" id="RFM24119.1"/>
    </source>
</evidence>
<dbReference type="Gene3D" id="3.60.110.10">
    <property type="entry name" value="Carbon-nitrogen hydrolase"/>
    <property type="match status" value="1"/>
</dbReference>